<keyword evidence="3" id="KW-1185">Reference proteome</keyword>
<dbReference type="EMBL" id="CM016762">
    <property type="protein sequence ID" value="TMS33723.1"/>
    <property type="molecule type" value="Genomic_DNA"/>
</dbReference>
<proteinExistence type="predicted"/>
<dbReference type="AlphaFoldDB" id="A0A4V6I735"/>
<feature type="region of interest" description="Disordered" evidence="1">
    <location>
        <begin position="168"/>
        <end position="217"/>
    </location>
</feature>
<feature type="compositionally biased region" description="Basic residues" evidence="1">
    <location>
        <begin position="43"/>
        <end position="52"/>
    </location>
</feature>
<protein>
    <submittedName>
        <fullName evidence="2">Uncharacterized protein</fullName>
    </submittedName>
</protein>
<organism evidence="2 3">
    <name type="scientific">Steinernema carpocapsae</name>
    <name type="common">Entomopathogenic nematode</name>
    <dbReference type="NCBI Taxonomy" id="34508"/>
    <lineage>
        <taxon>Eukaryota</taxon>
        <taxon>Metazoa</taxon>
        <taxon>Ecdysozoa</taxon>
        <taxon>Nematoda</taxon>
        <taxon>Chromadorea</taxon>
        <taxon>Rhabditida</taxon>
        <taxon>Tylenchina</taxon>
        <taxon>Panagrolaimomorpha</taxon>
        <taxon>Strongyloidoidea</taxon>
        <taxon>Steinernematidae</taxon>
        <taxon>Steinernema</taxon>
    </lineage>
</organism>
<dbReference type="SMART" id="SM00384">
    <property type="entry name" value="AT_hook"/>
    <property type="match status" value="2"/>
</dbReference>
<feature type="region of interest" description="Disordered" evidence="1">
    <location>
        <begin position="1"/>
        <end position="68"/>
    </location>
</feature>
<accession>A0A4V6I735</accession>
<name>A0A4V6I735_STECR</name>
<evidence type="ECO:0000256" key="1">
    <source>
        <dbReference type="SAM" id="MobiDB-lite"/>
    </source>
</evidence>
<evidence type="ECO:0000313" key="2">
    <source>
        <dbReference type="EMBL" id="TMS33723.1"/>
    </source>
</evidence>
<gene>
    <name evidence="2" type="ORF">L596_001430</name>
</gene>
<reference evidence="2 3" key="1">
    <citation type="journal article" date="2015" name="Genome Biol.">
        <title>Comparative genomics of Steinernema reveals deeply conserved gene regulatory networks.</title>
        <authorList>
            <person name="Dillman A.R."/>
            <person name="Macchietto M."/>
            <person name="Porter C.F."/>
            <person name="Rogers A."/>
            <person name="Williams B."/>
            <person name="Antoshechkin I."/>
            <person name="Lee M.M."/>
            <person name="Goodwin Z."/>
            <person name="Lu X."/>
            <person name="Lewis E.E."/>
            <person name="Goodrich-Blair H."/>
            <person name="Stock S.P."/>
            <person name="Adams B.J."/>
            <person name="Sternberg P.W."/>
            <person name="Mortazavi A."/>
        </authorList>
    </citation>
    <scope>NUCLEOTIDE SEQUENCE [LARGE SCALE GENOMIC DNA]</scope>
    <source>
        <strain evidence="2 3">ALL</strain>
    </source>
</reference>
<feature type="compositionally biased region" description="Low complexity" evidence="1">
    <location>
        <begin position="172"/>
        <end position="184"/>
    </location>
</feature>
<feature type="compositionally biased region" description="Basic residues" evidence="1">
    <location>
        <begin position="17"/>
        <end position="26"/>
    </location>
</feature>
<dbReference type="EMBL" id="AZBU02000001">
    <property type="protein sequence ID" value="TMS33723.1"/>
    <property type="molecule type" value="Genomic_DNA"/>
</dbReference>
<sequence length="217" mass="23288">MAPSDATVGSVDSQPVVKKKRGRPRKYPLPEGQPKSVTQATTPKRRGRPKKNKVVELPSDGEEYEQPTIALQMRINGFIRIDDRCWKSAGNREANAGVEEMNKRFRLPVDSCDETSVNSPPRKEAKAHNGARIELIPESSREARAAATLGHASACTSSVVFSSAAPPQIAVSSTTTTSSKQQKSPSVAAALQQALVSTSSAEQEKSPVEKSPTPKAI</sequence>
<dbReference type="Proteomes" id="UP000298663">
    <property type="component" value="Chromosome X"/>
</dbReference>
<feature type="region of interest" description="Disordered" evidence="1">
    <location>
        <begin position="111"/>
        <end position="132"/>
    </location>
</feature>
<dbReference type="GO" id="GO:0003677">
    <property type="term" value="F:DNA binding"/>
    <property type="evidence" value="ECO:0007669"/>
    <property type="project" value="InterPro"/>
</dbReference>
<reference evidence="2 3" key="2">
    <citation type="journal article" date="2019" name="G3 (Bethesda)">
        <title>Hybrid Assembly of the Genome of the Entomopathogenic Nematode Steinernema carpocapsae Identifies the X-Chromosome.</title>
        <authorList>
            <person name="Serra L."/>
            <person name="Macchietto M."/>
            <person name="Macias-Munoz A."/>
            <person name="McGill C.J."/>
            <person name="Rodriguez I.M."/>
            <person name="Rodriguez B."/>
            <person name="Murad R."/>
            <person name="Mortazavi A."/>
        </authorList>
    </citation>
    <scope>NUCLEOTIDE SEQUENCE [LARGE SCALE GENOMIC DNA]</scope>
    <source>
        <strain evidence="2 3">ALL</strain>
    </source>
</reference>
<dbReference type="InterPro" id="IPR017956">
    <property type="entry name" value="AT_hook_DNA-bd_motif"/>
</dbReference>
<comment type="caution">
    <text evidence="2">The sequence shown here is derived from an EMBL/GenBank/DDBJ whole genome shotgun (WGS) entry which is preliminary data.</text>
</comment>
<evidence type="ECO:0000313" key="3">
    <source>
        <dbReference type="Proteomes" id="UP000298663"/>
    </source>
</evidence>